<dbReference type="EMBL" id="JAVRRT010000011">
    <property type="protein sequence ID" value="KAK5167411.1"/>
    <property type="molecule type" value="Genomic_DNA"/>
</dbReference>
<reference evidence="2 3" key="1">
    <citation type="submission" date="2023-08" db="EMBL/GenBank/DDBJ databases">
        <title>Black Yeasts Isolated from many extreme environments.</title>
        <authorList>
            <person name="Coleine C."/>
            <person name="Stajich J.E."/>
            <person name="Selbmann L."/>
        </authorList>
    </citation>
    <scope>NUCLEOTIDE SEQUENCE [LARGE SCALE GENOMIC DNA]</scope>
    <source>
        <strain evidence="2 3">CCFEE 5935</strain>
    </source>
</reference>
<evidence type="ECO:0000256" key="1">
    <source>
        <dbReference type="SAM" id="MobiDB-lite"/>
    </source>
</evidence>
<feature type="compositionally biased region" description="Polar residues" evidence="1">
    <location>
        <begin position="215"/>
        <end position="237"/>
    </location>
</feature>
<comment type="caution">
    <text evidence="2">The sequence shown here is derived from an EMBL/GenBank/DDBJ whole genome shotgun (WGS) entry which is preliminary data.</text>
</comment>
<dbReference type="AlphaFoldDB" id="A0AAV9P3S8"/>
<feature type="region of interest" description="Disordered" evidence="1">
    <location>
        <begin position="455"/>
        <end position="481"/>
    </location>
</feature>
<feature type="compositionally biased region" description="Low complexity" evidence="1">
    <location>
        <begin position="462"/>
        <end position="472"/>
    </location>
</feature>
<evidence type="ECO:0000313" key="3">
    <source>
        <dbReference type="Proteomes" id="UP001337655"/>
    </source>
</evidence>
<dbReference type="Proteomes" id="UP001337655">
    <property type="component" value="Unassembled WGS sequence"/>
</dbReference>
<gene>
    <name evidence="2" type="ORF">LTR77_007110</name>
</gene>
<dbReference type="GeneID" id="89928446"/>
<evidence type="ECO:0000313" key="2">
    <source>
        <dbReference type="EMBL" id="KAK5167411.1"/>
    </source>
</evidence>
<feature type="compositionally biased region" description="Acidic residues" evidence="1">
    <location>
        <begin position="29"/>
        <end position="39"/>
    </location>
</feature>
<dbReference type="RefSeq" id="XP_064657117.1">
    <property type="nucleotide sequence ID" value="XM_064804347.1"/>
</dbReference>
<name>A0AAV9P3S8_9PEZI</name>
<feature type="region of interest" description="Disordered" evidence="1">
    <location>
        <begin position="1"/>
        <end position="56"/>
    </location>
</feature>
<organism evidence="2 3">
    <name type="scientific">Saxophila tyrrhenica</name>
    <dbReference type="NCBI Taxonomy" id="1690608"/>
    <lineage>
        <taxon>Eukaryota</taxon>
        <taxon>Fungi</taxon>
        <taxon>Dikarya</taxon>
        <taxon>Ascomycota</taxon>
        <taxon>Pezizomycotina</taxon>
        <taxon>Dothideomycetes</taxon>
        <taxon>Dothideomycetidae</taxon>
        <taxon>Mycosphaerellales</taxon>
        <taxon>Extremaceae</taxon>
        <taxon>Saxophila</taxon>
    </lineage>
</organism>
<feature type="region of interest" description="Disordered" evidence="1">
    <location>
        <begin position="324"/>
        <end position="348"/>
    </location>
</feature>
<protein>
    <recommendedName>
        <fullName evidence="4">Myb-like domain-containing protein</fullName>
    </recommendedName>
</protein>
<proteinExistence type="predicted"/>
<accession>A0AAV9P3S8</accession>
<evidence type="ECO:0008006" key="4">
    <source>
        <dbReference type="Google" id="ProtNLM"/>
    </source>
</evidence>
<sequence length="796" mass="85195">MAPKKSLSDASFGDDNDDLYQNPDGVNAIDDDDDEDGDYGAEANTSKDGKKKRKSVANRKLMRWNADKDQLLLLQIEAVCAKRNITLPWDDIARATAPFLTGEAVKQHITKVYRTRVAHGFQVPVRHDKNTSAKDAKTEYDGIDSKAEAGTNSQLLHWVFPPGRGGKAGAFAEGADSQKSMKKEAGGDGYGVTPKKAGGGSGALVTPQKPFARSFSFSSTQATRGSSPTPESKSTGNRGRGRGKKAQSELSAARVEQDALPTPSKSTGKRGRGRKQENHRTPISPSGCIIPGSHGSSPSKKQKIGGVATDGLPRRAKAIVNYQEQLESDDEAPVASQPADEDESYGGQGDEMAKFQEMVKNNQASYLMDYGATAYDVQEKNALNRITAPMGYNVNVFAMPAAQSFDSRPAMQAPRHEDFPTLPASVTAVMNRPNGVTRDSMIGGNRLERSLSGNTLADENFGSGNTSSSSSGATLVNDWTDANGQPWEATHTGYSLNYTDDGSHVDAPCRLDANTGEVSYPVDQSYHSRYGSNAAQQANLNAHHNNSFGSNTTQQSSFNNGLTHSFGSTMAQQSNASLNDSFARQMSNFSTEAQSSIPHSDAETLPWSPSGQSYNNTVCPPFTHSNGFPNGLSCNPPGEGDLSSLHPHYMNYPPHVDNFQRGHNVTNQVQGMGQVPRFGNTDHSTGNVVNSNRLLHTSASAPGTTNNGGRASTTPGFPQTNYYTGAPFARSSPNTMMGAMSFNEDSEFDAFAQTTSTNASQSSQGTYDPSLNPFIHGLNWAEDGDGDLLWEGSSIV</sequence>
<keyword evidence="3" id="KW-1185">Reference proteome</keyword>
<feature type="region of interest" description="Disordered" evidence="1">
    <location>
        <begin position="169"/>
        <end position="307"/>
    </location>
</feature>